<gene>
    <name evidence="15" type="ORF">J2S41_000834</name>
</gene>
<dbReference type="PROSITE" id="PS51192">
    <property type="entry name" value="HELICASE_ATP_BIND_1"/>
    <property type="match status" value="1"/>
</dbReference>
<keyword evidence="6" id="KW-0067">ATP-binding</keyword>
<dbReference type="InterPro" id="IPR011545">
    <property type="entry name" value="DEAD/DEAH_box_helicase_dom"/>
</dbReference>
<dbReference type="GO" id="GO:0005737">
    <property type="term" value="C:cytoplasm"/>
    <property type="evidence" value="ECO:0007669"/>
    <property type="project" value="TreeGrafter"/>
</dbReference>
<keyword evidence="3" id="KW-0547">Nucleotide-binding</keyword>
<dbReference type="InterPro" id="IPR004589">
    <property type="entry name" value="DNA_helicase_ATP-dep_RecQ"/>
</dbReference>
<dbReference type="InterPro" id="IPR027417">
    <property type="entry name" value="P-loop_NTPase"/>
</dbReference>
<dbReference type="Gene3D" id="1.10.10.10">
    <property type="entry name" value="Winged helix-like DNA-binding domain superfamily/Winged helix DNA-binding domain"/>
    <property type="match status" value="1"/>
</dbReference>
<dbReference type="EMBL" id="JAVDYB010000001">
    <property type="protein sequence ID" value="MDR7274056.1"/>
    <property type="molecule type" value="Genomic_DNA"/>
</dbReference>
<evidence type="ECO:0000256" key="2">
    <source>
        <dbReference type="ARBA" id="ARBA00022723"/>
    </source>
</evidence>
<keyword evidence="4 15" id="KW-0378">Hydrolase</keyword>
<evidence type="ECO:0000256" key="7">
    <source>
        <dbReference type="ARBA" id="ARBA00023125"/>
    </source>
</evidence>
<evidence type="ECO:0000256" key="12">
    <source>
        <dbReference type="ARBA" id="ARBA00044550"/>
    </source>
</evidence>
<dbReference type="PANTHER" id="PTHR13710:SF105">
    <property type="entry name" value="ATP-DEPENDENT DNA HELICASE Q1"/>
    <property type="match status" value="1"/>
</dbReference>
<keyword evidence="16" id="KW-1185">Reference proteome</keyword>
<feature type="domain" description="Helicase C-terminal" evidence="14">
    <location>
        <begin position="230"/>
        <end position="375"/>
    </location>
</feature>
<reference evidence="15" key="1">
    <citation type="submission" date="2023-07" db="EMBL/GenBank/DDBJ databases">
        <title>Sequencing the genomes of 1000 actinobacteria strains.</title>
        <authorList>
            <person name="Klenk H.-P."/>
        </authorList>
    </citation>
    <scope>NUCLEOTIDE SEQUENCE</scope>
    <source>
        <strain evidence="15">DSM 44707</strain>
    </source>
</reference>
<evidence type="ECO:0000256" key="6">
    <source>
        <dbReference type="ARBA" id="ARBA00022840"/>
    </source>
</evidence>
<evidence type="ECO:0000256" key="3">
    <source>
        <dbReference type="ARBA" id="ARBA00022741"/>
    </source>
</evidence>
<dbReference type="GO" id="GO:0006281">
    <property type="term" value="P:DNA repair"/>
    <property type="evidence" value="ECO:0007669"/>
    <property type="project" value="TreeGrafter"/>
</dbReference>
<evidence type="ECO:0000256" key="11">
    <source>
        <dbReference type="ARBA" id="ARBA00044535"/>
    </source>
</evidence>
<comment type="caution">
    <text evidence="15">The sequence shown here is derived from an EMBL/GenBank/DDBJ whole genome shotgun (WGS) entry which is preliminary data.</text>
</comment>
<dbReference type="SMART" id="SM00490">
    <property type="entry name" value="HELICc"/>
    <property type="match status" value="1"/>
</dbReference>
<dbReference type="InterPro" id="IPR001650">
    <property type="entry name" value="Helicase_C-like"/>
</dbReference>
<protein>
    <recommendedName>
        <fullName evidence="11">ATP-dependent DNA helicase RecQ</fullName>
        <ecNumber evidence="10">5.6.2.4</ecNumber>
    </recommendedName>
    <alternativeName>
        <fullName evidence="12">DNA 3'-5' helicase RecQ</fullName>
    </alternativeName>
</protein>
<dbReference type="GO" id="GO:0046872">
    <property type="term" value="F:metal ion binding"/>
    <property type="evidence" value="ECO:0007669"/>
    <property type="project" value="UniProtKB-KW"/>
</dbReference>
<dbReference type="InterPro" id="IPR014001">
    <property type="entry name" value="Helicase_ATP-bd"/>
</dbReference>
<dbReference type="Pfam" id="PF16124">
    <property type="entry name" value="RecQ_Zn_bind"/>
    <property type="match status" value="1"/>
</dbReference>
<evidence type="ECO:0000259" key="14">
    <source>
        <dbReference type="PROSITE" id="PS51194"/>
    </source>
</evidence>
<dbReference type="GO" id="GO:0016787">
    <property type="term" value="F:hydrolase activity"/>
    <property type="evidence" value="ECO:0007669"/>
    <property type="project" value="UniProtKB-KW"/>
</dbReference>
<feature type="domain" description="Helicase ATP-binding" evidence="13">
    <location>
        <begin position="32"/>
        <end position="203"/>
    </location>
</feature>
<dbReference type="SUPFAM" id="SSF52540">
    <property type="entry name" value="P-loop containing nucleoside triphosphate hydrolases"/>
    <property type="match status" value="1"/>
</dbReference>
<keyword evidence="8" id="KW-0413">Isomerase</keyword>
<evidence type="ECO:0000259" key="13">
    <source>
        <dbReference type="PROSITE" id="PS51192"/>
    </source>
</evidence>
<dbReference type="InterPro" id="IPR036388">
    <property type="entry name" value="WH-like_DNA-bd_sf"/>
</dbReference>
<sequence>MITLPLLSSRIKRAAKKHFGWRSLRPGQLAPMRTVLKRRDALVVMPTGGGKSALYQVPGTLLPGPTVVVSPLLALQQDQIAALNEHGTPALRAVRISSAETPNQKAEALEAIRSGAARFLFTTPEQLASEPMQVEIRALRPALVAVDEAHCISAWGPDFRPDFLALGHLIRAIGRPPVLALTATASPPVRDDIIKRLGLRDVKPMISGLDRPNLFLEVAYCPDEAYRWRRLTALLDEDEGLGIVYVATRRAAEELAEKLTDAGYQAEFYHGGMAAGAREERHEAFLADKVQVMVATSAFGMGIDKPNIRWVAHVALPDSPDSYFQEIGRAGRDGAPARALLLWRAEDENIQRYFTGGAVDEKELRELAAVLRTGAHTKAELREKTGLGTRKLGQLLALLEQVDSVATIGTTKVLAPNYAPPAAEAAKLAAAEAERQQTVQRSRIDMMRAFAQTRSCRGQILLAYFGEHAPDPCGHCDNCLNPPADAPVSPAPASPGADATPDAAELFPVHSTVRHQEWGTGMVLGYEEDKMTVLFDTVGYKTLSVTVVAKRSLLTPG</sequence>
<proteinExistence type="inferred from homology"/>
<dbReference type="GO" id="GO:0030894">
    <property type="term" value="C:replisome"/>
    <property type="evidence" value="ECO:0007669"/>
    <property type="project" value="TreeGrafter"/>
</dbReference>
<dbReference type="GO" id="GO:0003677">
    <property type="term" value="F:DNA binding"/>
    <property type="evidence" value="ECO:0007669"/>
    <property type="project" value="UniProtKB-KW"/>
</dbReference>
<dbReference type="CDD" id="cd17920">
    <property type="entry name" value="DEXHc_RecQ"/>
    <property type="match status" value="1"/>
</dbReference>
<dbReference type="GO" id="GO:0043590">
    <property type="term" value="C:bacterial nucleoid"/>
    <property type="evidence" value="ECO:0007669"/>
    <property type="project" value="TreeGrafter"/>
</dbReference>
<dbReference type="Pfam" id="PF00271">
    <property type="entry name" value="Helicase_C"/>
    <property type="match status" value="1"/>
</dbReference>
<dbReference type="NCBIfam" id="TIGR00614">
    <property type="entry name" value="recQ_fam"/>
    <property type="match status" value="1"/>
</dbReference>
<evidence type="ECO:0000313" key="16">
    <source>
        <dbReference type="Proteomes" id="UP001183643"/>
    </source>
</evidence>
<name>A0AAE3YLI5_9ACTN</name>
<dbReference type="AlphaFoldDB" id="A0AAE3YLI5"/>
<dbReference type="Pfam" id="PF00270">
    <property type="entry name" value="DEAD"/>
    <property type="match status" value="1"/>
</dbReference>
<keyword evidence="7" id="KW-0238">DNA-binding</keyword>
<evidence type="ECO:0000256" key="10">
    <source>
        <dbReference type="ARBA" id="ARBA00034808"/>
    </source>
</evidence>
<keyword evidence="2" id="KW-0479">Metal-binding</keyword>
<evidence type="ECO:0000313" key="15">
    <source>
        <dbReference type="EMBL" id="MDR7274056.1"/>
    </source>
</evidence>
<evidence type="ECO:0000256" key="1">
    <source>
        <dbReference type="ARBA" id="ARBA00005446"/>
    </source>
</evidence>
<dbReference type="GO" id="GO:0006310">
    <property type="term" value="P:DNA recombination"/>
    <property type="evidence" value="ECO:0007669"/>
    <property type="project" value="InterPro"/>
</dbReference>
<dbReference type="EC" id="5.6.2.4" evidence="10"/>
<dbReference type="GO" id="GO:0005524">
    <property type="term" value="F:ATP binding"/>
    <property type="evidence" value="ECO:0007669"/>
    <property type="project" value="UniProtKB-KW"/>
</dbReference>
<dbReference type="PROSITE" id="PS51194">
    <property type="entry name" value="HELICASE_CTER"/>
    <property type="match status" value="1"/>
</dbReference>
<organism evidence="15 16">
    <name type="scientific">Catenuloplanes atrovinosus</name>
    <dbReference type="NCBI Taxonomy" id="137266"/>
    <lineage>
        <taxon>Bacteria</taxon>
        <taxon>Bacillati</taxon>
        <taxon>Actinomycetota</taxon>
        <taxon>Actinomycetes</taxon>
        <taxon>Micromonosporales</taxon>
        <taxon>Micromonosporaceae</taxon>
        <taxon>Catenuloplanes</taxon>
    </lineage>
</organism>
<dbReference type="SMART" id="SM00487">
    <property type="entry name" value="DEXDc"/>
    <property type="match status" value="1"/>
</dbReference>
<dbReference type="PANTHER" id="PTHR13710">
    <property type="entry name" value="DNA HELICASE RECQ FAMILY MEMBER"/>
    <property type="match status" value="1"/>
</dbReference>
<dbReference type="GO" id="GO:0009378">
    <property type="term" value="F:four-way junction helicase activity"/>
    <property type="evidence" value="ECO:0007669"/>
    <property type="project" value="TreeGrafter"/>
</dbReference>
<accession>A0AAE3YLI5</accession>
<comment type="similarity">
    <text evidence="1">Belongs to the helicase family. RecQ subfamily.</text>
</comment>
<dbReference type="InterPro" id="IPR032284">
    <property type="entry name" value="RecQ_Zn-bd"/>
</dbReference>
<evidence type="ECO:0000256" key="9">
    <source>
        <dbReference type="ARBA" id="ARBA00034617"/>
    </source>
</evidence>
<evidence type="ECO:0000256" key="8">
    <source>
        <dbReference type="ARBA" id="ARBA00023235"/>
    </source>
</evidence>
<keyword evidence="5 15" id="KW-0347">Helicase</keyword>
<evidence type="ECO:0000256" key="5">
    <source>
        <dbReference type="ARBA" id="ARBA00022806"/>
    </source>
</evidence>
<evidence type="ECO:0000256" key="4">
    <source>
        <dbReference type="ARBA" id="ARBA00022801"/>
    </source>
</evidence>
<dbReference type="Gene3D" id="3.40.50.300">
    <property type="entry name" value="P-loop containing nucleotide triphosphate hydrolases"/>
    <property type="match status" value="2"/>
</dbReference>
<dbReference type="Proteomes" id="UP001183643">
    <property type="component" value="Unassembled WGS sequence"/>
</dbReference>
<dbReference type="GO" id="GO:0043138">
    <property type="term" value="F:3'-5' DNA helicase activity"/>
    <property type="evidence" value="ECO:0007669"/>
    <property type="project" value="UniProtKB-EC"/>
</dbReference>
<comment type="catalytic activity">
    <reaction evidence="9">
        <text>Couples ATP hydrolysis with the unwinding of duplex DNA by translocating in the 3'-5' direction.</text>
        <dbReference type="EC" id="5.6.2.4"/>
    </reaction>
</comment>